<dbReference type="Proteomes" id="UP000229335">
    <property type="component" value="Unassembled WGS sequence"/>
</dbReference>
<name>A0A2M6WN76_9BACT</name>
<accession>A0A2M6WN76</accession>
<protein>
    <submittedName>
        <fullName evidence="1">Uncharacterized protein</fullName>
    </submittedName>
</protein>
<gene>
    <name evidence="1" type="ORF">COU00_00250</name>
</gene>
<sequence>MGIVHLFPPVHCLSQEDTDWHVCLVCGKKWPQGGLRADPHPKFDPKINKIIETECDDCAQKKSGLRFG</sequence>
<proteinExistence type="predicted"/>
<dbReference type="EMBL" id="PFAS01000004">
    <property type="protein sequence ID" value="PIT94206.1"/>
    <property type="molecule type" value="Genomic_DNA"/>
</dbReference>
<organism evidence="1 2">
    <name type="scientific">Candidatus Falkowbacteria bacterium CG10_big_fil_rev_8_21_14_0_10_43_11</name>
    <dbReference type="NCBI Taxonomy" id="1974568"/>
    <lineage>
        <taxon>Bacteria</taxon>
        <taxon>Candidatus Falkowiibacteriota</taxon>
    </lineage>
</organism>
<reference evidence="2" key="1">
    <citation type="submission" date="2017-09" db="EMBL/GenBank/DDBJ databases">
        <title>Depth-based differentiation of microbial function through sediment-hosted aquifers and enrichment of novel symbionts in the deep terrestrial subsurface.</title>
        <authorList>
            <person name="Probst A.J."/>
            <person name="Ladd B."/>
            <person name="Jarett J.K."/>
            <person name="Geller-Mcgrath D.E."/>
            <person name="Sieber C.M.K."/>
            <person name="Emerson J.B."/>
            <person name="Anantharaman K."/>
            <person name="Thomas B.C."/>
            <person name="Malmstrom R."/>
            <person name="Stieglmeier M."/>
            <person name="Klingl A."/>
            <person name="Woyke T."/>
            <person name="Ryan C.M."/>
            <person name="Banfield J.F."/>
        </authorList>
    </citation>
    <scope>NUCLEOTIDE SEQUENCE [LARGE SCALE GENOMIC DNA]</scope>
</reference>
<evidence type="ECO:0000313" key="1">
    <source>
        <dbReference type="EMBL" id="PIT94206.1"/>
    </source>
</evidence>
<comment type="caution">
    <text evidence="1">The sequence shown here is derived from an EMBL/GenBank/DDBJ whole genome shotgun (WGS) entry which is preliminary data.</text>
</comment>
<dbReference type="AlphaFoldDB" id="A0A2M6WN76"/>
<evidence type="ECO:0000313" key="2">
    <source>
        <dbReference type="Proteomes" id="UP000229335"/>
    </source>
</evidence>